<gene>
    <name evidence="3" type="ORF">EV199_4655</name>
</gene>
<proteinExistence type="predicted"/>
<comment type="caution">
    <text evidence="3">The sequence shown here is derived from an EMBL/GenBank/DDBJ whole genome shotgun (WGS) entry which is preliminary data.</text>
</comment>
<accession>A0A4Q7MUZ0</accession>
<dbReference type="AlphaFoldDB" id="A0A4Q7MUZ0"/>
<dbReference type="RefSeq" id="WP_130543120.1">
    <property type="nucleotide sequence ID" value="NZ_CP042431.1"/>
</dbReference>
<dbReference type="GO" id="GO:0004622">
    <property type="term" value="F:phosphatidylcholine lysophospholipase activity"/>
    <property type="evidence" value="ECO:0007669"/>
    <property type="project" value="TreeGrafter"/>
</dbReference>
<dbReference type="Pfam" id="PF13472">
    <property type="entry name" value="Lipase_GDSL_2"/>
    <property type="match status" value="1"/>
</dbReference>
<reference evidence="3 4" key="1">
    <citation type="submission" date="2019-02" db="EMBL/GenBank/DDBJ databases">
        <title>Genomic Encyclopedia of Type Strains, Phase IV (KMG-IV): sequencing the most valuable type-strain genomes for metagenomic binning, comparative biology and taxonomic classification.</title>
        <authorList>
            <person name="Goeker M."/>
        </authorList>
    </citation>
    <scope>NUCLEOTIDE SEQUENCE [LARGE SCALE GENOMIC DNA]</scope>
    <source>
        <strain evidence="3 4">DSM 18116</strain>
    </source>
</reference>
<feature type="chain" id="PRO_5020199280" evidence="1">
    <location>
        <begin position="22"/>
        <end position="455"/>
    </location>
</feature>
<dbReference type="EMBL" id="SGXA01000002">
    <property type="protein sequence ID" value="RZS72732.1"/>
    <property type="molecule type" value="Genomic_DNA"/>
</dbReference>
<dbReference type="Gene3D" id="3.40.50.1110">
    <property type="entry name" value="SGNH hydrolase"/>
    <property type="match status" value="1"/>
</dbReference>
<keyword evidence="4" id="KW-1185">Reference proteome</keyword>
<organism evidence="3 4">
    <name type="scientific">Pseudobacter ginsenosidimutans</name>
    <dbReference type="NCBI Taxonomy" id="661488"/>
    <lineage>
        <taxon>Bacteria</taxon>
        <taxon>Pseudomonadati</taxon>
        <taxon>Bacteroidota</taxon>
        <taxon>Chitinophagia</taxon>
        <taxon>Chitinophagales</taxon>
        <taxon>Chitinophagaceae</taxon>
        <taxon>Pseudobacter</taxon>
    </lineage>
</organism>
<protein>
    <submittedName>
        <fullName evidence="3">Lysophospholipase L1-like esterase</fullName>
    </submittedName>
</protein>
<feature type="signal peptide" evidence="1">
    <location>
        <begin position="1"/>
        <end position="21"/>
    </location>
</feature>
<dbReference type="OrthoDB" id="9774205at2"/>
<dbReference type="PANTHER" id="PTHR30383:SF5">
    <property type="entry name" value="SGNH HYDROLASE-TYPE ESTERASE DOMAIN-CONTAINING PROTEIN"/>
    <property type="match status" value="1"/>
</dbReference>
<name>A0A4Q7MUZ0_9BACT</name>
<dbReference type="InterPro" id="IPR051532">
    <property type="entry name" value="Ester_Hydrolysis_Enzymes"/>
</dbReference>
<evidence type="ECO:0000259" key="2">
    <source>
        <dbReference type="Pfam" id="PF13472"/>
    </source>
</evidence>
<evidence type="ECO:0000313" key="3">
    <source>
        <dbReference type="EMBL" id="RZS72732.1"/>
    </source>
</evidence>
<dbReference type="InterPro" id="IPR013830">
    <property type="entry name" value="SGNH_hydro"/>
</dbReference>
<dbReference type="Proteomes" id="UP000293874">
    <property type="component" value="Unassembled WGS sequence"/>
</dbReference>
<dbReference type="PANTHER" id="PTHR30383">
    <property type="entry name" value="THIOESTERASE 1/PROTEASE 1/LYSOPHOSPHOLIPASE L1"/>
    <property type="match status" value="1"/>
</dbReference>
<dbReference type="InterPro" id="IPR036514">
    <property type="entry name" value="SGNH_hydro_sf"/>
</dbReference>
<evidence type="ECO:0000256" key="1">
    <source>
        <dbReference type="SAM" id="SignalP"/>
    </source>
</evidence>
<dbReference type="SUPFAM" id="SSF52266">
    <property type="entry name" value="SGNH hydrolase"/>
    <property type="match status" value="1"/>
</dbReference>
<keyword evidence="1" id="KW-0732">Signal</keyword>
<evidence type="ECO:0000313" key="4">
    <source>
        <dbReference type="Proteomes" id="UP000293874"/>
    </source>
</evidence>
<feature type="domain" description="SGNH hydrolase-type esterase" evidence="2">
    <location>
        <begin position="36"/>
        <end position="228"/>
    </location>
</feature>
<sequence>MLRKYFFLAGSLSIISTVVSAQSPSLVFPDGAKVCFVGNSITQAGEYLHYIRGFYATRYPEQKVEFINCGISGDVTGGILARMQPDIMVHKPDYAVIMIGMNDVNRPLYAARFNGIDSIQQKKKMALAIYKDNLSQIVKYFVDHKVKVILQKPSIYDQTAKLPQENLNGVNDALATCAGYMQELADKYRLRTVDYWSIMTAINRKMQATDSSFTIVGKDRVHPASPGHFTMAYQFLHSTLGAIPANIISLNYGSKKVVATHGARVTDLSFSKNEIHFTHQPASLPYIMFSAATPALDLVPFTKEFNTELLKVAGLPEGNYRLVLNDSIAGEFSSAQFSEGINIALLNTPQSRQAKEVLEYCLKMKSIESDLRQLRHMEYRTLFKLPNGNIKDSGIAILQRKLADTATKKNERPPAERYLKNKPKEEDLYKEWDRMQQRLYEINKPEAVRVKIEKI</sequence>
<dbReference type="CDD" id="cd01834">
    <property type="entry name" value="SGNH_hydrolase_like_2"/>
    <property type="match status" value="1"/>
</dbReference>